<dbReference type="OrthoDB" id="2149224at2759"/>
<dbReference type="Pfam" id="PF12814">
    <property type="entry name" value="Mcp5_PH"/>
    <property type="match status" value="1"/>
</dbReference>
<feature type="compositionally biased region" description="Polar residues" evidence="2">
    <location>
        <begin position="1249"/>
        <end position="1258"/>
    </location>
</feature>
<feature type="coiled-coil region" evidence="1">
    <location>
        <begin position="168"/>
        <end position="248"/>
    </location>
</feature>
<feature type="compositionally biased region" description="Basic residues" evidence="2">
    <location>
        <begin position="654"/>
        <end position="665"/>
    </location>
</feature>
<dbReference type="GO" id="GO:0005938">
    <property type="term" value="C:cell cortex"/>
    <property type="evidence" value="ECO:0007669"/>
    <property type="project" value="InterPro"/>
</dbReference>
<feature type="compositionally biased region" description="Low complexity" evidence="2">
    <location>
        <begin position="869"/>
        <end position="887"/>
    </location>
</feature>
<feature type="region of interest" description="Disordered" evidence="2">
    <location>
        <begin position="296"/>
        <end position="411"/>
    </location>
</feature>
<feature type="region of interest" description="Disordered" evidence="2">
    <location>
        <begin position="794"/>
        <end position="927"/>
    </location>
</feature>
<evidence type="ECO:0000256" key="1">
    <source>
        <dbReference type="SAM" id="Coils"/>
    </source>
</evidence>
<feature type="compositionally biased region" description="Polar residues" evidence="2">
    <location>
        <begin position="384"/>
        <end position="393"/>
    </location>
</feature>
<dbReference type="InterPro" id="IPR024774">
    <property type="entry name" value="PH_dom-Mcp5-type"/>
</dbReference>
<dbReference type="GO" id="GO:0000226">
    <property type="term" value="P:microtubule cytoskeleton organization"/>
    <property type="evidence" value="ECO:0007669"/>
    <property type="project" value="TreeGrafter"/>
</dbReference>
<feature type="compositionally biased region" description="Pro residues" evidence="2">
    <location>
        <begin position="505"/>
        <end position="516"/>
    </location>
</feature>
<feature type="compositionally biased region" description="Polar residues" evidence="2">
    <location>
        <begin position="1117"/>
        <end position="1146"/>
    </location>
</feature>
<gene>
    <name evidence="4" type="ORF">M406DRAFT_267871</name>
</gene>
<feature type="compositionally biased region" description="Acidic residues" evidence="2">
    <location>
        <begin position="296"/>
        <end position="306"/>
    </location>
</feature>
<accession>A0A9P4XTS6</accession>
<protein>
    <recommendedName>
        <fullName evidence="3">Pleckstrin homology domain-containing protein</fullName>
    </recommendedName>
</protein>
<dbReference type="RefSeq" id="XP_040772071.1">
    <property type="nucleotide sequence ID" value="XM_040917898.1"/>
</dbReference>
<sequence length="1373" mass="150746">MESTHATTAAWETEDEMSVPTSSATLTTPMEAKPPSRGSRPSSRSSRRSRRSVTPPGRITKSPPPMPGSDKTDKSDRVVRDLATDEKISILDPRRFTPTLHANLVAEILSLKRDQDEKLKVIEGLEATLQSARDEGDNLETSLLNTSKENRSLKRQLALLEGGTSSALGELARERDEAVDAAAETRRRLETAQKKLKAQEDDSERTNDLWAKDKDAWEEDRRKTDRKIHVLETRLKMVLEEMAEYQAAALNDQAVPEEDAEDRARDSDAGSIRSMNVRESLRFSLLQKANGHSLADELDFDDDSDYQTDANGRDSVMSNYRHARSGSRASVLSRSHHRHNSNDSLVRSGSVARVRFQPQSQLDDLTNDVIQEDDEVQRPVTPKVSYTDTGIQYSPSPSPKISPVKAPTPPAQEPMVQALAAKWEKHYEEGNNEANQRRKRTSIAKPLAIQPPAPQKLMVSAAAQTSDVPLTPPKTPKSPTQEQQPKLSSKEAAVMVSAGTQTDAPVPPRPATPPTPSLAIPSIAIHPPTSRPSSPKQSRLPQLSRDFACQVSLWDVPMTSIGIQTEEIRIDQRLDRLPPHLHPSAITSRPTSPAAESQASTVHAEAQFTPVPGNVPPRNPRRLTTQRSFGDSAPSPRDSLDQEAKSPTTSTLSHPHKSTSRKTHRISNMFADHIDASSADEMDDFGLSDSEFRTALSAPRAVKSPEPGRATPVSAPTSPEESVARPVSGSRSPVEPLEPTSAFTRYKLSGNQGVAMPQRESSTKVSLRASSMASSMKSGGMRKAAMIQNGINTHQEDAADPPFPIPTRASSRQPVFSAGGRSADDRSPTRRDPWHRKGTRTTHYRTNSVRKSRSAVAGQGRSRRKNSRSPSFSPTVPQTPTVPSVTQNTHELVTPRNERPQGRGHRHQNSGTTATTEATGFRSNEGSQAANGVVDAIAQTMVGEWMFKYVRRRKSFGMSADTSSKDDSSNDRHRRWVWLAPYERAILWSSKQPSSGSALLGKSGRKLTIQSVLDVKDDNPAPKGQLAVFNRSILILTPQRALKFTAVNAERHYLWLTALSFLAHSQQDVPEIPTTVPKHAPEYELPPEQNKVRRPRIRDSIRLAKSQNPILGHKNAPSRSSGGVSSTIESRSSYSHPSIPETSSYSNNNNNNVALQHERDCSGDAAIPPAIPRFGRDQVPPLQTGFHGRKRSNTGGRVPPPLSFRGFGGSPTYAHNPNNNSQSTNTGSSDVYYGGNGPRSAEMAGEWSGRNSEASSWRDSVAGGGGGGNLFEAIGTVRMEAFISPLAYSRYESDGQLDYPDPLEDSRMRARKRTKEIRRQKSRSRSRSRNRETFARGGVGGWKDEYWGYSRHRTVGEESSVSGSGRGNPFEGF</sequence>
<feature type="region of interest" description="Disordered" evidence="2">
    <location>
        <begin position="1"/>
        <end position="78"/>
    </location>
</feature>
<feature type="compositionally biased region" description="Polar residues" evidence="2">
    <location>
        <begin position="585"/>
        <end position="601"/>
    </location>
</feature>
<dbReference type="GO" id="GO:0005543">
    <property type="term" value="F:phospholipid binding"/>
    <property type="evidence" value="ECO:0007669"/>
    <property type="project" value="InterPro"/>
</dbReference>
<feature type="compositionally biased region" description="Basic and acidic residues" evidence="2">
    <location>
        <begin position="822"/>
        <end position="832"/>
    </location>
</feature>
<keyword evidence="1" id="KW-0175">Coiled coil</keyword>
<feature type="compositionally biased region" description="Pro residues" evidence="2">
    <location>
        <begin position="396"/>
        <end position="411"/>
    </location>
</feature>
<evidence type="ECO:0000313" key="5">
    <source>
        <dbReference type="Proteomes" id="UP000803844"/>
    </source>
</evidence>
<dbReference type="GO" id="GO:0032065">
    <property type="term" value="P:maintenance of protein location in cell cortex"/>
    <property type="evidence" value="ECO:0007669"/>
    <property type="project" value="InterPro"/>
</dbReference>
<evidence type="ECO:0000313" key="4">
    <source>
        <dbReference type="EMBL" id="KAF3761092.1"/>
    </source>
</evidence>
<feature type="region of interest" description="Disordered" evidence="2">
    <location>
        <begin position="1072"/>
        <end position="1264"/>
    </location>
</feature>
<feature type="compositionally biased region" description="Low complexity" evidence="2">
    <location>
        <begin position="1216"/>
        <end position="1229"/>
    </location>
</feature>
<feature type="compositionally biased region" description="Polar residues" evidence="2">
    <location>
        <begin position="19"/>
        <end position="28"/>
    </location>
</feature>
<comment type="caution">
    <text evidence="4">The sequence shown here is derived from an EMBL/GenBank/DDBJ whole genome shotgun (WGS) entry which is preliminary data.</text>
</comment>
<dbReference type="EMBL" id="MU032352">
    <property type="protein sequence ID" value="KAF3761092.1"/>
    <property type="molecule type" value="Genomic_DNA"/>
</dbReference>
<feature type="region of interest" description="Disordered" evidence="2">
    <location>
        <begin position="250"/>
        <end position="272"/>
    </location>
</feature>
<name>A0A9P4XTS6_CRYP1</name>
<feature type="domain" description="Pleckstrin homology" evidence="3">
    <location>
        <begin position="933"/>
        <end position="1065"/>
    </location>
</feature>
<keyword evidence="5" id="KW-1185">Reference proteome</keyword>
<feature type="compositionally biased region" description="Low complexity" evidence="2">
    <location>
        <begin position="477"/>
        <end position="486"/>
    </location>
</feature>
<dbReference type="PANTHER" id="PTHR28190">
    <property type="entry name" value="NUCLEAR MIGRATION PROTEIN NUM1"/>
    <property type="match status" value="1"/>
</dbReference>
<dbReference type="GeneID" id="63835027"/>
<dbReference type="Proteomes" id="UP000803844">
    <property type="component" value="Unassembled WGS sequence"/>
</dbReference>
<feature type="compositionally biased region" description="Basic residues" evidence="2">
    <location>
        <begin position="1309"/>
        <end position="1328"/>
    </location>
</feature>
<organism evidence="4 5">
    <name type="scientific">Cryphonectria parasitica (strain ATCC 38755 / EP155)</name>
    <dbReference type="NCBI Taxonomy" id="660469"/>
    <lineage>
        <taxon>Eukaryota</taxon>
        <taxon>Fungi</taxon>
        <taxon>Dikarya</taxon>
        <taxon>Ascomycota</taxon>
        <taxon>Pezizomycotina</taxon>
        <taxon>Sordariomycetes</taxon>
        <taxon>Sordariomycetidae</taxon>
        <taxon>Diaporthales</taxon>
        <taxon>Cryphonectriaceae</taxon>
        <taxon>Cryphonectria-Endothia species complex</taxon>
        <taxon>Cryphonectria</taxon>
    </lineage>
</organism>
<feature type="compositionally biased region" description="Basic residues" evidence="2">
    <location>
        <begin position="833"/>
        <end position="853"/>
    </location>
</feature>
<feature type="compositionally biased region" description="Low complexity" evidence="2">
    <location>
        <begin position="35"/>
        <end position="44"/>
    </location>
</feature>
<feature type="region of interest" description="Disordered" evidence="2">
    <location>
        <begin position="1293"/>
        <end position="1373"/>
    </location>
</feature>
<evidence type="ECO:0000256" key="2">
    <source>
        <dbReference type="SAM" id="MobiDB-lite"/>
    </source>
</evidence>
<feature type="compositionally biased region" description="Polar residues" evidence="2">
    <location>
        <begin position="909"/>
        <end position="927"/>
    </location>
</feature>
<reference evidence="4" key="1">
    <citation type="journal article" date="2020" name="Phytopathology">
        <title>Genome sequence of the chestnut blight fungus Cryphonectria parasitica EP155: A fundamental resource for an archetypical invasive plant pathogen.</title>
        <authorList>
            <person name="Crouch J.A."/>
            <person name="Dawe A."/>
            <person name="Aerts A."/>
            <person name="Barry K."/>
            <person name="Churchill A.C.L."/>
            <person name="Grimwood J."/>
            <person name="Hillman B."/>
            <person name="Milgroom M.G."/>
            <person name="Pangilinan J."/>
            <person name="Smith M."/>
            <person name="Salamov A."/>
            <person name="Schmutz J."/>
            <person name="Yadav J."/>
            <person name="Grigoriev I.V."/>
            <person name="Nuss D."/>
        </authorList>
    </citation>
    <scope>NUCLEOTIDE SEQUENCE</scope>
    <source>
        <strain evidence="4">EP155</strain>
    </source>
</reference>
<feature type="region of interest" description="Disordered" evidence="2">
    <location>
        <begin position="579"/>
        <end position="667"/>
    </location>
</feature>
<feature type="compositionally biased region" description="Polar residues" evidence="2">
    <location>
        <begin position="531"/>
        <end position="541"/>
    </location>
</feature>
<dbReference type="GO" id="GO:0015631">
    <property type="term" value="F:tubulin binding"/>
    <property type="evidence" value="ECO:0007669"/>
    <property type="project" value="TreeGrafter"/>
</dbReference>
<evidence type="ECO:0000259" key="3">
    <source>
        <dbReference type="Pfam" id="PF12814"/>
    </source>
</evidence>
<feature type="region of interest" description="Disordered" evidence="2">
    <location>
        <begin position="697"/>
        <end position="737"/>
    </location>
</feature>
<proteinExistence type="predicted"/>
<feature type="region of interest" description="Disordered" evidence="2">
    <location>
        <begin position="458"/>
        <end position="541"/>
    </location>
</feature>
<dbReference type="PANTHER" id="PTHR28190:SF2">
    <property type="entry name" value="MIGRATION PROTEIN, PUTATIVE (AFU_ORTHOLOGUE AFUA_2G07730)-RELATED"/>
    <property type="match status" value="1"/>
</dbReference>
<feature type="coiled-coil region" evidence="1">
    <location>
        <begin position="115"/>
        <end position="142"/>
    </location>
</feature>
<dbReference type="GO" id="GO:0005739">
    <property type="term" value="C:mitochondrion"/>
    <property type="evidence" value="ECO:0007669"/>
    <property type="project" value="TreeGrafter"/>
</dbReference>
<dbReference type="InterPro" id="IPR053005">
    <property type="entry name" value="Nuclear_Pos-Cytoskel_Interact"/>
</dbReference>